<name>A0ABP9DA95_9BACT</name>
<comment type="similarity">
    <text evidence="1 2">Belongs to the ArsC family.</text>
</comment>
<dbReference type="InterPro" id="IPR006660">
    <property type="entry name" value="Arsenate_reductase-like"/>
</dbReference>
<sequence length="116" mass="13527">MAKKVYYLSTCDTCKRIMKALPLEDFEQQDIKHEAITQEQLEEMHALSGSYESLFNRRSRQYAARDLKNQNLSEDDYKQLILEEYTFLKRPVFLVDGEIFIGNSKKVVESLGVKLG</sequence>
<keyword evidence="4" id="KW-1185">Reference proteome</keyword>
<gene>
    <name evidence="3" type="ORF">GCM10023331_22050</name>
</gene>
<protein>
    <submittedName>
        <fullName evidence="3">Arsenate reductase</fullName>
    </submittedName>
</protein>
<dbReference type="Pfam" id="PF03960">
    <property type="entry name" value="ArsC"/>
    <property type="match status" value="1"/>
</dbReference>
<evidence type="ECO:0000313" key="3">
    <source>
        <dbReference type="EMBL" id="GAA4836456.1"/>
    </source>
</evidence>
<evidence type="ECO:0000313" key="4">
    <source>
        <dbReference type="Proteomes" id="UP001500298"/>
    </source>
</evidence>
<proteinExistence type="inferred from homology"/>
<reference evidence="4" key="1">
    <citation type="journal article" date="2019" name="Int. J. Syst. Evol. Microbiol.">
        <title>The Global Catalogue of Microorganisms (GCM) 10K type strain sequencing project: providing services to taxonomists for standard genome sequencing and annotation.</title>
        <authorList>
            <consortium name="The Broad Institute Genomics Platform"/>
            <consortium name="The Broad Institute Genome Sequencing Center for Infectious Disease"/>
            <person name="Wu L."/>
            <person name="Ma J."/>
        </authorList>
    </citation>
    <scope>NUCLEOTIDE SEQUENCE [LARGE SCALE GENOMIC DNA]</scope>
    <source>
        <strain evidence="4">JCM 18326</strain>
    </source>
</reference>
<dbReference type="Gene3D" id="3.40.30.10">
    <property type="entry name" value="Glutaredoxin"/>
    <property type="match status" value="1"/>
</dbReference>
<evidence type="ECO:0000256" key="1">
    <source>
        <dbReference type="ARBA" id="ARBA00007198"/>
    </source>
</evidence>
<comment type="caution">
    <text evidence="3">The sequence shown here is derived from an EMBL/GenBank/DDBJ whole genome shotgun (WGS) entry which is preliminary data.</text>
</comment>
<evidence type="ECO:0000256" key="2">
    <source>
        <dbReference type="PROSITE-ProRule" id="PRU01282"/>
    </source>
</evidence>
<dbReference type="PANTHER" id="PTHR30041:SF8">
    <property type="entry name" value="PROTEIN YFFB"/>
    <property type="match status" value="1"/>
</dbReference>
<dbReference type="Proteomes" id="UP001500298">
    <property type="component" value="Unassembled WGS sequence"/>
</dbReference>
<dbReference type="PANTHER" id="PTHR30041">
    <property type="entry name" value="ARSENATE REDUCTASE"/>
    <property type="match status" value="1"/>
</dbReference>
<dbReference type="PROSITE" id="PS51353">
    <property type="entry name" value="ARSC"/>
    <property type="match status" value="1"/>
</dbReference>
<dbReference type="EMBL" id="BAABJX010000033">
    <property type="protein sequence ID" value="GAA4836456.1"/>
    <property type="molecule type" value="Genomic_DNA"/>
</dbReference>
<organism evidence="3 4">
    <name type="scientific">Algivirga pacifica</name>
    <dbReference type="NCBI Taxonomy" id="1162670"/>
    <lineage>
        <taxon>Bacteria</taxon>
        <taxon>Pseudomonadati</taxon>
        <taxon>Bacteroidota</taxon>
        <taxon>Cytophagia</taxon>
        <taxon>Cytophagales</taxon>
        <taxon>Flammeovirgaceae</taxon>
        <taxon>Algivirga</taxon>
    </lineage>
</organism>
<dbReference type="InterPro" id="IPR036249">
    <property type="entry name" value="Thioredoxin-like_sf"/>
</dbReference>
<dbReference type="SUPFAM" id="SSF52833">
    <property type="entry name" value="Thioredoxin-like"/>
    <property type="match status" value="1"/>
</dbReference>
<accession>A0ABP9DA95</accession>
<dbReference type="RefSeq" id="WP_345371754.1">
    <property type="nucleotide sequence ID" value="NZ_BAABJX010000033.1"/>
</dbReference>